<proteinExistence type="predicted"/>
<evidence type="ECO:0000313" key="2">
    <source>
        <dbReference type="Proteomes" id="UP000218702"/>
    </source>
</evidence>
<name>A0A1Z4V8J4_9CYAN</name>
<evidence type="ECO:0000313" key="1">
    <source>
        <dbReference type="EMBL" id="BAZ87713.1"/>
    </source>
</evidence>
<dbReference type="AlphaFoldDB" id="A0A1Z4V8J4"/>
<dbReference type="Proteomes" id="UP000218702">
    <property type="component" value="Chromosome"/>
</dbReference>
<dbReference type="EMBL" id="AP018316">
    <property type="protein sequence ID" value="BAZ87713.1"/>
    <property type="molecule type" value="Genomic_DNA"/>
</dbReference>
<sequence length="30" mass="3426">MAFITLPFGDVNLKIELEQEENEPFIADSD</sequence>
<keyword evidence="2" id="KW-1185">Reference proteome</keyword>
<accession>A0A1Z4V8J4</accession>
<protein>
    <submittedName>
        <fullName evidence="1">Uncharacterized protein</fullName>
    </submittedName>
</protein>
<reference evidence="1 2" key="1">
    <citation type="submission" date="2017-06" db="EMBL/GenBank/DDBJ databases">
        <title>Genome sequencing of cyanobaciteial culture collection at National Institute for Environmental Studies (NIES).</title>
        <authorList>
            <person name="Hirose Y."/>
            <person name="Shimura Y."/>
            <person name="Fujisawa T."/>
            <person name="Nakamura Y."/>
            <person name="Kawachi M."/>
        </authorList>
    </citation>
    <scope>NUCLEOTIDE SEQUENCE [LARGE SCALE GENOMIC DNA]</scope>
    <source>
        <strain evidence="1 2">NIES-806</strain>
    </source>
</reference>
<organism evidence="1 2">
    <name type="scientific">Dolichospermum compactum NIES-806</name>
    <dbReference type="NCBI Taxonomy" id="1973481"/>
    <lineage>
        <taxon>Bacteria</taxon>
        <taxon>Bacillati</taxon>
        <taxon>Cyanobacteriota</taxon>
        <taxon>Cyanophyceae</taxon>
        <taxon>Nostocales</taxon>
        <taxon>Aphanizomenonaceae</taxon>
        <taxon>Dolichospermum</taxon>
        <taxon>Dolichospermum compactum</taxon>
    </lineage>
</organism>
<dbReference type="KEGG" id="dcm:NIES806_39440"/>
<gene>
    <name evidence="1" type="ORF">NIES806_39440</name>
</gene>